<feature type="compositionally biased region" description="Polar residues" evidence="3">
    <location>
        <begin position="928"/>
        <end position="941"/>
    </location>
</feature>
<dbReference type="InterPro" id="IPR002110">
    <property type="entry name" value="Ankyrin_rpt"/>
</dbReference>
<dbReference type="GO" id="GO:0008289">
    <property type="term" value="F:lipid binding"/>
    <property type="evidence" value="ECO:0007669"/>
    <property type="project" value="UniProtKB-KW"/>
</dbReference>
<evidence type="ECO:0000313" key="5">
    <source>
        <dbReference type="EMBL" id="KAL3802362.1"/>
    </source>
</evidence>
<organism evidence="5 6">
    <name type="scientific">Cyclotella cryptica</name>
    <dbReference type="NCBI Taxonomy" id="29204"/>
    <lineage>
        <taxon>Eukaryota</taxon>
        <taxon>Sar</taxon>
        <taxon>Stramenopiles</taxon>
        <taxon>Ochrophyta</taxon>
        <taxon>Bacillariophyta</taxon>
        <taxon>Coscinodiscophyceae</taxon>
        <taxon>Thalassiosirophycidae</taxon>
        <taxon>Stephanodiscales</taxon>
        <taxon>Stephanodiscaceae</taxon>
        <taxon>Cyclotella</taxon>
    </lineage>
</organism>
<evidence type="ECO:0000256" key="2">
    <source>
        <dbReference type="PROSITE-ProRule" id="PRU00023"/>
    </source>
</evidence>
<proteinExistence type="predicted"/>
<feature type="region of interest" description="Disordered" evidence="3">
    <location>
        <begin position="646"/>
        <end position="706"/>
    </location>
</feature>
<feature type="region of interest" description="Disordered" evidence="3">
    <location>
        <begin position="425"/>
        <end position="447"/>
    </location>
</feature>
<feature type="repeat" description="ANK" evidence="2">
    <location>
        <begin position="2080"/>
        <end position="2112"/>
    </location>
</feature>
<dbReference type="Gene3D" id="1.25.40.20">
    <property type="entry name" value="Ankyrin repeat-containing domain"/>
    <property type="match status" value="1"/>
</dbReference>
<feature type="region of interest" description="Disordered" evidence="3">
    <location>
        <begin position="550"/>
        <end position="602"/>
    </location>
</feature>
<feature type="region of interest" description="Disordered" evidence="3">
    <location>
        <begin position="899"/>
        <end position="918"/>
    </location>
</feature>
<feature type="compositionally biased region" description="Low complexity" evidence="3">
    <location>
        <begin position="1045"/>
        <end position="1056"/>
    </location>
</feature>
<feature type="region of interest" description="Disordered" evidence="3">
    <location>
        <begin position="144"/>
        <end position="213"/>
    </location>
</feature>
<dbReference type="PROSITE" id="PS50088">
    <property type="entry name" value="ANK_REPEAT"/>
    <property type="match status" value="2"/>
</dbReference>
<feature type="compositionally biased region" description="Low complexity" evidence="3">
    <location>
        <begin position="202"/>
        <end position="212"/>
    </location>
</feature>
<reference evidence="5 6" key="1">
    <citation type="journal article" date="2020" name="G3 (Bethesda)">
        <title>Improved Reference Genome for Cyclotella cryptica CCMP332, a Model for Cell Wall Morphogenesis, Salinity Adaptation, and Lipid Production in Diatoms (Bacillariophyta).</title>
        <authorList>
            <person name="Roberts W.R."/>
            <person name="Downey K.M."/>
            <person name="Ruck E.C."/>
            <person name="Traller J.C."/>
            <person name="Alverson A.J."/>
        </authorList>
    </citation>
    <scope>NUCLEOTIDE SEQUENCE [LARGE SCALE GENOMIC DNA]</scope>
    <source>
        <strain evidence="5 6">CCMP332</strain>
    </source>
</reference>
<feature type="region of interest" description="Disordered" evidence="3">
    <location>
        <begin position="1035"/>
        <end position="1093"/>
    </location>
</feature>
<dbReference type="PANTHER" id="PTHR24119:SF0">
    <property type="entry name" value="ACYL-COA-BINDING DOMAIN-CONTAINING PROTEIN 6"/>
    <property type="match status" value="1"/>
</dbReference>
<dbReference type="InterPro" id="IPR049227">
    <property type="entry name" value="DUF6824"/>
</dbReference>
<feature type="domain" description="DUF6824" evidence="4">
    <location>
        <begin position="30"/>
        <end position="117"/>
    </location>
</feature>
<feature type="compositionally biased region" description="Basic and acidic residues" evidence="3">
    <location>
        <begin position="550"/>
        <end position="571"/>
    </location>
</feature>
<dbReference type="InterPro" id="IPR036770">
    <property type="entry name" value="Ankyrin_rpt-contain_sf"/>
</dbReference>
<dbReference type="SMART" id="SM00248">
    <property type="entry name" value="ANK"/>
    <property type="match status" value="2"/>
</dbReference>
<sequence>MSSSSKNDNPPRPEVPPGLGGPVRNPNNNDVLSGRGGRINSHPGNVRFREMVDSLKREYLDPRTKKIEKARIAARLVTAIRRSDPPGRFLKEDPHTGLWIEIGDERAWKKAGQALRESAPEIRAEQQAQLQAAAERAGGVIAGLGPSPISMGRMSSKSPPEESYAPVGGGEVRAFRQASDPPGPRHRPNPPEREGLARRELQQQQQQQQQQQLYEYEKQVFQQQSQYKQACDPFTDGNYDDELELMRQQYQLQQRIQAQYAKRSQMQGQGQGQGNYRGNNDFDDFNFQQAQYRQQQRQQPQQRFSREQIAAALMSEDLLPVDAGFVIPSLGTQQYSSNQQQSFQQCYPVNEDRYIPNPDEVFNGRQYNPVFSSDKTVSTMSSFDVQSMDMSSLGGFSFTNHSLANQSQSQNLNVSAMSGLISTGSALSRSGTSMARKKQSKSSLERKLEKVNEAHRRQQMEEMEKRRMQAMLAQGGDQAAFYTEVPTKKPSSNGAATKNNKGGMMSSLTSFGFEDIAEEDNFEEASIKMSNLGLSEMEMTFSSDVFSVRSKVDQMRERSTDAKDTKPEAVKRTSPSGSDEHRRSPIAGVVPSNNGNNGITASSVFGSSIASEMTASNRDSMSSTASMKKTSEFDLDHFNESLRSMDLEDRGSMPPDPPSNVGEGTNAIERSQPLSNTSPAPRRRQREPTGGSLPSLAAGGKSVERGGAAVERAPGPVDLGLSDPNVTAEDFGISFNSIRSFASQDSDASSWLDQYQSMENVAGGMNPWDEEGSHGSSLSEISAPRMATMVEAGDLQDFIADCEWKTRKILRESNRRKKESARLIAAKERVELLKQSGTKKIVSEAPYSVTETKVPNSSEGLKSSLSDGKGIPKAVEWKGRDKIIHDACEVIKSFSEEDVTSLKKSHQTKAQKEKTGSKLHASLYASPFNTANKGTHASASTKKVVPRSSDRGENAEPAMVTRRTIERDFYIMSKRRSKPRPKRRQRSSKNDDDKPELKSLVLWKKYRCDDRIMEAKRKISERLCQKFERLQSFDGAADDSEHQASSECVEDSSSSSSDEEEERAHALHDLLDAHVADENRRSQRRTNKMLSQINFKPDVQAMWNRLEEGGGNRDTATGQSSLLENECQLQSVPLHKATKKYIASPSHQGTPIGGPTNNTDTSDTKDISRYVSPYKERGRRLQLINNEPLLVSSLDRTVYLTISISYEFASPSEDPYRSDGIWVYEIYDPCDGSILKYAFDESEFKVLKSNCTDQTIASFKPVIEKVVHWQEVEQGDPSFFHVVVVSLDGIKISATIYRSRGPCARGIEAIRSGEHFEPMCTLQVCEILRLLEKHHVYHLLDESFWMSETNASTIWNPLIDILSKDEGSVRADKIAMSSYILAYESLIGLKRALGAADGKDSIERMFLNVYKHGEREVGPMKTVERIPPLSMRISNHSPYSSTLCPGHAAFGKQGVWRLSQPITEVKPNSSFPDWPSAADVKYPSNLDTTQATAFFYSKNLGPNKGTSITALCRTGFESPILAPYCYATDRGFISPPFSQHELVNGIPPTIKLPCKSLLECPVVSRFDTLLPSPVILLDPSSTEGDWIDAPRDFIGNVFHTRYDDDFNKDGFRVKAYAHQIDYDDAIKGMVYGISEKAASPNRPVTTTPSTHKSTECCTRLLSKRRTATDYHYMAESDGEGTRNVTYFFTTHMKAYKPIFVSRKSIVSYHDEEKFLLATREAEAKKSELALKIQAAEEIAEARLQKKMEEVHQSMKITTTIPSDEDSCTSVTVHSQDETTMVCNESSGSLENQSESMVIKDYDELDHLAKTLLNNTTFLRAIAGKLNIPDDRVAQLHRELPSSELNQYTSGGDDQPSPQIPACLDTTPHRAIVPKLRLDCRQHKDHIKVVGLRSDGWKKLPRADTLIGEFNLTTRKVEKNWRGAKFNVLEGRTNFFSVNAVHEIGYKADPEIFNVKTKTMFISDLTTERLRLSKSKRHQKQYEISLLSEDQRLSLQEIMQIPVSESSAKRKAIESSVYDRNRLDDGEVLTETKTERESSYHGSDMKDLATTAILAVKNHNRQQLERIIDTEGLSVETRDQNGNTLFILACQQGSKKLAKFLLRRGADMNTQNNGGNTALHYLYEYHHKALAEYLLRKGANDSLRNAEGLTVFEGVHQESDMES</sequence>
<feature type="compositionally biased region" description="Basic and acidic residues" evidence="3">
    <location>
        <begin position="1062"/>
        <end position="1081"/>
    </location>
</feature>
<evidence type="ECO:0000313" key="6">
    <source>
        <dbReference type="Proteomes" id="UP001516023"/>
    </source>
</evidence>
<feature type="region of interest" description="Disordered" evidence="3">
    <location>
        <begin position="928"/>
        <end position="995"/>
    </location>
</feature>
<evidence type="ECO:0000259" key="4">
    <source>
        <dbReference type="Pfam" id="PF20710"/>
    </source>
</evidence>
<feature type="compositionally biased region" description="Polar residues" evidence="3">
    <location>
        <begin position="668"/>
        <end position="679"/>
    </location>
</feature>
<dbReference type="Pfam" id="PF12796">
    <property type="entry name" value="Ank_2"/>
    <property type="match status" value="1"/>
</dbReference>
<dbReference type="Proteomes" id="UP001516023">
    <property type="component" value="Unassembled WGS sequence"/>
</dbReference>
<feature type="compositionally biased region" description="Basic residues" evidence="3">
    <location>
        <begin position="973"/>
        <end position="987"/>
    </location>
</feature>
<feature type="repeat" description="ANK" evidence="2">
    <location>
        <begin position="2113"/>
        <end position="2145"/>
    </location>
</feature>
<keyword evidence="1" id="KW-0446">Lipid-binding</keyword>
<name>A0ABD3QPL8_9STRA</name>
<feature type="compositionally biased region" description="Basic and acidic residues" evidence="3">
    <location>
        <begin position="189"/>
        <end position="201"/>
    </location>
</feature>
<protein>
    <recommendedName>
        <fullName evidence="4">DUF6824 domain-containing protein</fullName>
    </recommendedName>
</protein>
<evidence type="ECO:0000256" key="3">
    <source>
        <dbReference type="SAM" id="MobiDB-lite"/>
    </source>
</evidence>
<dbReference type="PROSITE" id="PS50297">
    <property type="entry name" value="ANK_REP_REGION"/>
    <property type="match status" value="2"/>
</dbReference>
<gene>
    <name evidence="5" type="ORF">HJC23_007187</name>
</gene>
<feature type="region of interest" description="Disordered" evidence="3">
    <location>
        <begin position="614"/>
        <end position="634"/>
    </location>
</feature>
<feature type="region of interest" description="Disordered" evidence="3">
    <location>
        <begin position="1144"/>
        <end position="1166"/>
    </location>
</feature>
<dbReference type="EMBL" id="JABMIG020000020">
    <property type="protein sequence ID" value="KAL3802362.1"/>
    <property type="molecule type" value="Genomic_DNA"/>
</dbReference>
<evidence type="ECO:0000256" key="1">
    <source>
        <dbReference type="ARBA" id="ARBA00023121"/>
    </source>
</evidence>
<dbReference type="Pfam" id="PF20710">
    <property type="entry name" value="DUF6824"/>
    <property type="match status" value="1"/>
</dbReference>
<keyword evidence="6" id="KW-1185">Reference proteome</keyword>
<dbReference type="SUPFAM" id="SSF48403">
    <property type="entry name" value="Ankyrin repeat"/>
    <property type="match status" value="1"/>
</dbReference>
<keyword evidence="2" id="KW-0040">ANK repeat</keyword>
<feature type="region of interest" description="Disordered" evidence="3">
    <location>
        <begin position="261"/>
        <end position="283"/>
    </location>
</feature>
<dbReference type="PANTHER" id="PTHR24119">
    <property type="entry name" value="ACYL-COA-BINDING DOMAIN-CONTAINING PROTEIN 6"/>
    <property type="match status" value="1"/>
</dbReference>
<feature type="region of interest" description="Disordered" evidence="3">
    <location>
        <begin position="1"/>
        <end position="45"/>
    </location>
</feature>
<comment type="caution">
    <text evidence="5">The sequence shown here is derived from an EMBL/GenBank/DDBJ whole genome shotgun (WGS) entry which is preliminary data.</text>
</comment>
<feature type="compositionally biased region" description="Polar residues" evidence="3">
    <location>
        <begin position="591"/>
        <end position="602"/>
    </location>
</feature>
<feature type="compositionally biased region" description="Polar residues" evidence="3">
    <location>
        <begin position="1145"/>
        <end position="1161"/>
    </location>
</feature>
<accession>A0ABD3QPL8</accession>